<evidence type="ECO:0000313" key="2">
    <source>
        <dbReference type="EMBL" id="QKJ84925.1"/>
    </source>
</evidence>
<protein>
    <submittedName>
        <fullName evidence="2">Intron-encoded endonuclease aI3</fullName>
    </submittedName>
</protein>
<dbReference type="InterPro" id="IPR004860">
    <property type="entry name" value="LAGLIDADG_dom"/>
</dbReference>
<dbReference type="InterPro" id="IPR051289">
    <property type="entry name" value="LAGLIDADG_Endonuclease"/>
</dbReference>
<geneLocation type="mitochondrion" evidence="2"/>
<keyword evidence="2" id="KW-0540">Nuclease</keyword>
<dbReference type="EMBL" id="MN966687">
    <property type="protein sequence ID" value="QKJ84925.1"/>
    <property type="molecule type" value="Genomic_DNA"/>
</dbReference>
<keyword evidence="2" id="KW-0378">Hydrolase</keyword>
<dbReference type="Gene3D" id="3.10.28.10">
    <property type="entry name" value="Homing endonucleases"/>
    <property type="match status" value="2"/>
</dbReference>
<accession>A0A6M8U2X7</accession>
<reference evidence="2" key="1">
    <citation type="journal article" date="2020" name="Mitochondrial DNA Part B Resour">
        <title>The complete mitochondrial genome of the rubber tree endophytic alga Heveochlorella hainangensis.</title>
        <authorList>
            <person name="Yu B."/>
            <person name="Ma S."/>
            <person name="Han B."/>
            <person name="Fu L."/>
            <person name="Tan D."/>
            <person name="Sun X."/>
            <person name="Zhang J."/>
        </authorList>
    </citation>
    <scope>NUCLEOTIDE SEQUENCE</scope>
</reference>
<dbReference type="Pfam" id="PF00961">
    <property type="entry name" value="LAGLIDADG_1"/>
    <property type="match status" value="2"/>
</dbReference>
<dbReference type="InterPro" id="IPR027434">
    <property type="entry name" value="Homing_endonucl"/>
</dbReference>
<evidence type="ECO:0000259" key="1">
    <source>
        <dbReference type="Pfam" id="PF00961"/>
    </source>
</evidence>
<dbReference type="AlphaFoldDB" id="A0A6M8U2X7"/>
<dbReference type="GO" id="GO:0004519">
    <property type="term" value="F:endonuclease activity"/>
    <property type="evidence" value="ECO:0007669"/>
    <property type="project" value="UniProtKB-KW"/>
</dbReference>
<dbReference type="GeneID" id="55748023"/>
<name>A0A6M8U2X7_9CHLO</name>
<keyword evidence="2" id="KW-0496">Mitochondrion</keyword>
<keyword evidence="2" id="KW-0255">Endonuclease</keyword>
<proteinExistence type="predicted"/>
<feature type="domain" description="Homing endonuclease LAGLIDADG" evidence="1">
    <location>
        <begin position="149"/>
        <end position="243"/>
    </location>
</feature>
<dbReference type="GO" id="GO:0005739">
    <property type="term" value="C:mitochondrion"/>
    <property type="evidence" value="ECO:0007669"/>
    <property type="project" value="UniProtKB-ARBA"/>
</dbReference>
<gene>
    <name evidence="2" type="primary">aI3</name>
</gene>
<dbReference type="RefSeq" id="YP_009861069.1">
    <property type="nucleotide sequence ID" value="NC_048968.1"/>
</dbReference>
<organism evidence="2">
    <name type="scientific">Jaagichlorella hainangensis</name>
    <dbReference type="NCBI Taxonomy" id="445995"/>
    <lineage>
        <taxon>Eukaryota</taxon>
        <taxon>Viridiplantae</taxon>
        <taxon>Chlorophyta</taxon>
        <taxon>core chlorophytes</taxon>
        <taxon>Trebouxiophyceae</taxon>
        <taxon>Watanabeales</taxon>
        <taxon>Watanabeaceae</taxon>
        <taxon>Jaagichlorella</taxon>
    </lineage>
</organism>
<dbReference type="PANTHER" id="PTHR36181:SF2">
    <property type="entry name" value="INTRON-ENCODED ENDONUCLEASE AI3-RELATED"/>
    <property type="match status" value="1"/>
</dbReference>
<dbReference type="SUPFAM" id="SSF55608">
    <property type="entry name" value="Homing endonucleases"/>
    <property type="match status" value="2"/>
</dbReference>
<sequence>MKIQYKHEEVLQYWVGLLDADGSIQCNHWRKKELQYRIVIKMRREYTAMLETIRLHVGGIVRFCGKNDVILVEDHQRKIWKLLQIFDRYPPLTTRVQCQIAFLKECRSRNDVEWMLQNRQNRYYNRDAIRNMIVARDIQSLDYFPIWCSGFIEGEGCFLITSDRRVLEKNTIQSFSIAQKNDKFLIESIKKYFGGTNRIRCLKNEIFVWKVYKRDVLKNIIAHHSKYGLLGKKNLQLKSFVNVFIKKDLMLNKSL</sequence>
<feature type="domain" description="Homing endonuclease LAGLIDADG" evidence="1">
    <location>
        <begin position="14"/>
        <end position="105"/>
    </location>
</feature>
<dbReference type="PANTHER" id="PTHR36181">
    <property type="entry name" value="INTRON-ENCODED ENDONUCLEASE AI3-RELATED"/>
    <property type="match status" value="1"/>
</dbReference>